<dbReference type="Pfam" id="PF06429">
    <property type="entry name" value="Flg_bbr_C"/>
    <property type="match status" value="1"/>
</dbReference>
<dbReference type="InterPro" id="IPR020013">
    <property type="entry name" value="Flagellar_FlgE/F/G"/>
</dbReference>
<keyword evidence="10" id="KW-0282">Flagellum</keyword>
<protein>
    <recommendedName>
        <fullName evidence="5 6">Flagellar basal-body rod protein FlgF</fullName>
    </recommendedName>
</protein>
<comment type="subcellular location">
    <subcellularLocation>
        <location evidence="1 6">Bacterial flagellum basal body</location>
    </subcellularLocation>
</comment>
<sequence length="259" mass="27790">MRCLKQHIEGEKMDRSLYIAMNGAQQTMLAQAANANNLANVNTTGFRADFEQFRSMPVFGEGLPSRVYSMLERPQTDYQTGSIQSTGRDLDISVQGEGFIAVQGKDGREGYTRAGDLHVTEAGQLVTGTGLAVMGEGGPIAIPPAQTVEIGSDGTISIRPIGEAANALAVLDRIKLVKPDLQQVFKDSDGLMRMQDGSEAPLDATVKVASGTLEGSNVNAVGALVNMIELQRQYEMQVKMMDTTQENSAASARLMQMSN</sequence>
<dbReference type="Pfam" id="PF00460">
    <property type="entry name" value="Flg_bb_rod"/>
    <property type="match status" value="1"/>
</dbReference>
<proteinExistence type="inferred from homology"/>
<feature type="domain" description="Flagellar hook protein FlgE/F/G-like D1" evidence="9">
    <location>
        <begin position="94"/>
        <end position="157"/>
    </location>
</feature>
<evidence type="ECO:0000256" key="6">
    <source>
        <dbReference type="RuleBase" id="RU362116"/>
    </source>
</evidence>
<evidence type="ECO:0000256" key="5">
    <source>
        <dbReference type="ARBA" id="ARBA00040228"/>
    </source>
</evidence>
<dbReference type="NCBIfam" id="TIGR02490">
    <property type="entry name" value="flgF"/>
    <property type="match status" value="1"/>
</dbReference>
<evidence type="ECO:0000313" key="10">
    <source>
        <dbReference type="EMBL" id="GAA0228821.1"/>
    </source>
</evidence>
<comment type="similarity">
    <text evidence="2 6">Belongs to the flagella basal body rod proteins family.</text>
</comment>
<evidence type="ECO:0000256" key="2">
    <source>
        <dbReference type="ARBA" id="ARBA00009677"/>
    </source>
</evidence>
<keyword evidence="11" id="KW-1185">Reference proteome</keyword>
<dbReference type="InterPro" id="IPR010930">
    <property type="entry name" value="Flg_bb/hook_C_dom"/>
</dbReference>
<organism evidence="10 11">
    <name type="scientific">Methylophaga marina</name>
    <dbReference type="NCBI Taxonomy" id="45495"/>
    <lineage>
        <taxon>Bacteria</taxon>
        <taxon>Pseudomonadati</taxon>
        <taxon>Pseudomonadota</taxon>
        <taxon>Gammaproteobacteria</taxon>
        <taxon>Thiotrichales</taxon>
        <taxon>Piscirickettsiaceae</taxon>
        <taxon>Methylophaga</taxon>
    </lineage>
</organism>
<dbReference type="InterPro" id="IPR001444">
    <property type="entry name" value="Flag_bb_rod_N"/>
</dbReference>
<evidence type="ECO:0000259" key="7">
    <source>
        <dbReference type="Pfam" id="PF00460"/>
    </source>
</evidence>
<name>A0ABN0TS87_9GAMM</name>
<dbReference type="Pfam" id="PF22692">
    <property type="entry name" value="LlgE_F_G_D1"/>
    <property type="match status" value="1"/>
</dbReference>
<reference evidence="10 11" key="1">
    <citation type="journal article" date="2019" name="Int. J. Syst. Evol. Microbiol.">
        <title>The Global Catalogue of Microorganisms (GCM) 10K type strain sequencing project: providing services to taxonomists for standard genome sequencing and annotation.</title>
        <authorList>
            <consortium name="The Broad Institute Genomics Platform"/>
            <consortium name="The Broad Institute Genome Sequencing Center for Infectious Disease"/>
            <person name="Wu L."/>
            <person name="Ma J."/>
        </authorList>
    </citation>
    <scope>NUCLEOTIDE SEQUENCE [LARGE SCALE GENOMIC DNA]</scope>
    <source>
        <strain evidence="10 11">JCM 6886</strain>
    </source>
</reference>
<keyword evidence="10" id="KW-0969">Cilium</keyword>
<evidence type="ECO:0000313" key="11">
    <source>
        <dbReference type="Proteomes" id="UP001501476"/>
    </source>
</evidence>
<accession>A0ABN0TS87</accession>
<evidence type="ECO:0000259" key="9">
    <source>
        <dbReference type="Pfam" id="PF22692"/>
    </source>
</evidence>
<dbReference type="NCBIfam" id="TIGR03506">
    <property type="entry name" value="FlgEFG_subfam"/>
    <property type="match status" value="1"/>
</dbReference>
<dbReference type="NCBIfam" id="NF009280">
    <property type="entry name" value="PRK12640.1"/>
    <property type="match status" value="1"/>
</dbReference>
<keyword evidence="3 6" id="KW-0975">Bacterial flagellum</keyword>
<dbReference type="InterPro" id="IPR037925">
    <property type="entry name" value="FlgE/F/G-like"/>
</dbReference>
<feature type="domain" description="Flagellar basal-body/hook protein C-terminal" evidence="8">
    <location>
        <begin position="210"/>
        <end position="254"/>
    </location>
</feature>
<evidence type="ECO:0000256" key="1">
    <source>
        <dbReference type="ARBA" id="ARBA00004117"/>
    </source>
</evidence>
<dbReference type="Proteomes" id="UP001501476">
    <property type="component" value="Unassembled WGS sequence"/>
</dbReference>
<feature type="domain" description="Flagellar basal body rod protein N-terminal" evidence="7">
    <location>
        <begin position="17"/>
        <end position="47"/>
    </location>
</feature>
<gene>
    <name evidence="10" type="primary">flgF</name>
    <name evidence="10" type="ORF">GCM10008964_20290</name>
</gene>
<comment type="subunit">
    <text evidence="4 6">The basal body constitutes a major portion of the flagellar organelle and consists of five rings (E,L,P,S, and M) mounted on a central rod. The rod consists of about 26 subunits of FlgG in the distal portion, and FlgB, FlgC and FlgF are thought to build up the proximal portion of the rod with about 6 subunits each.</text>
</comment>
<dbReference type="PANTHER" id="PTHR30435:SF18">
    <property type="entry name" value="FLAGELLAR BASAL-BODY ROD PROTEIN FLGF"/>
    <property type="match status" value="1"/>
</dbReference>
<evidence type="ECO:0000256" key="3">
    <source>
        <dbReference type="ARBA" id="ARBA00023143"/>
    </source>
</evidence>
<comment type="caution">
    <text evidence="10">The sequence shown here is derived from an EMBL/GenBank/DDBJ whole genome shotgun (WGS) entry which is preliminary data.</text>
</comment>
<dbReference type="SUPFAM" id="SSF117143">
    <property type="entry name" value="Flagellar hook protein flgE"/>
    <property type="match status" value="1"/>
</dbReference>
<keyword evidence="10" id="KW-0966">Cell projection</keyword>
<dbReference type="InterPro" id="IPR053967">
    <property type="entry name" value="LlgE_F_G-like_D1"/>
</dbReference>
<evidence type="ECO:0000259" key="8">
    <source>
        <dbReference type="Pfam" id="PF06429"/>
    </source>
</evidence>
<dbReference type="PANTHER" id="PTHR30435">
    <property type="entry name" value="FLAGELLAR PROTEIN"/>
    <property type="match status" value="1"/>
</dbReference>
<dbReference type="EMBL" id="BAAADG010000006">
    <property type="protein sequence ID" value="GAA0228821.1"/>
    <property type="molecule type" value="Genomic_DNA"/>
</dbReference>
<dbReference type="InterPro" id="IPR012836">
    <property type="entry name" value="FlgF"/>
</dbReference>
<evidence type="ECO:0000256" key="4">
    <source>
        <dbReference type="ARBA" id="ARBA00038560"/>
    </source>
</evidence>